<reference evidence="2 3" key="1">
    <citation type="submission" date="2023-07" db="EMBL/GenBank/DDBJ databases">
        <title>Sequencing the genomes of 1000 actinobacteria strains.</title>
        <authorList>
            <person name="Klenk H.-P."/>
        </authorList>
    </citation>
    <scope>NUCLEOTIDE SEQUENCE [LARGE SCALE GENOMIC DNA]</scope>
    <source>
        <strain evidence="2 3">DSM 44709</strain>
    </source>
</reference>
<evidence type="ECO:0000256" key="1">
    <source>
        <dbReference type="SAM" id="MobiDB-lite"/>
    </source>
</evidence>
<sequence>MTRLLHAARPGHRPPGTAQARHARYQGPKARPAGCGRWRR</sequence>
<accession>A0AAE4AY58</accession>
<dbReference type="Proteomes" id="UP001240236">
    <property type="component" value="Unassembled WGS sequence"/>
</dbReference>
<dbReference type="AlphaFoldDB" id="A0AAE4AY58"/>
<evidence type="ECO:0000313" key="2">
    <source>
        <dbReference type="EMBL" id="MDQ0366932.1"/>
    </source>
</evidence>
<feature type="region of interest" description="Disordered" evidence="1">
    <location>
        <begin position="1"/>
        <end position="40"/>
    </location>
</feature>
<evidence type="ECO:0000313" key="3">
    <source>
        <dbReference type="Proteomes" id="UP001240236"/>
    </source>
</evidence>
<organism evidence="2 3">
    <name type="scientific">Catenuloplanes indicus</name>
    <dbReference type="NCBI Taxonomy" id="137267"/>
    <lineage>
        <taxon>Bacteria</taxon>
        <taxon>Bacillati</taxon>
        <taxon>Actinomycetota</taxon>
        <taxon>Actinomycetes</taxon>
        <taxon>Micromonosporales</taxon>
        <taxon>Micromonosporaceae</taxon>
        <taxon>Catenuloplanes</taxon>
    </lineage>
</organism>
<name>A0AAE4AY58_9ACTN</name>
<keyword evidence="3" id="KW-1185">Reference proteome</keyword>
<protein>
    <submittedName>
        <fullName evidence="2">Uncharacterized protein</fullName>
    </submittedName>
</protein>
<proteinExistence type="predicted"/>
<comment type="caution">
    <text evidence="2">The sequence shown here is derived from an EMBL/GenBank/DDBJ whole genome shotgun (WGS) entry which is preliminary data.</text>
</comment>
<gene>
    <name evidence="2" type="ORF">J2S42_003601</name>
</gene>
<dbReference type="EMBL" id="JAUSUZ010000001">
    <property type="protein sequence ID" value="MDQ0366932.1"/>
    <property type="molecule type" value="Genomic_DNA"/>
</dbReference>